<dbReference type="EMBL" id="GG692421">
    <property type="protein sequence ID" value="EER42829.1"/>
    <property type="molecule type" value="Genomic_DNA"/>
</dbReference>
<name>C6H946_AJECH</name>
<protein>
    <submittedName>
        <fullName evidence="2">Uncharacterized protein</fullName>
    </submittedName>
</protein>
<evidence type="ECO:0000256" key="1">
    <source>
        <dbReference type="SAM" id="MobiDB-lite"/>
    </source>
</evidence>
<feature type="region of interest" description="Disordered" evidence="1">
    <location>
        <begin position="1"/>
        <end position="47"/>
    </location>
</feature>
<gene>
    <name evidence="2" type="ORF">HCDG_02727</name>
</gene>
<evidence type="ECO:0000313" key="2">
    <source>
        <dbReference type="EMBL" id="EER42829.1"/>
    </source>
</evidence>
<dbReference type="OrthoDB" id="10271374at2759"/>
<reference evidence="3" key="1">
    <citation type="submission" date="2009-05" db="EMBL/GenBank/DDBJ databases">
        <title>The genome sequence of Ajellomyces capsulatus strain H143.</title>
        <authorList>
            <person name="Champion M."/>
            <person name="Cuomo C.A."/>
            <person name="Ma L.-J."/>
            <person name="Henn M.R."/>
            <person name="Sil A."/>
            <person name="Goldman B."/>
            <person name="Young S.K."/>
            <person name="Kodira C.D."/>
            <person name="Zeng Q."/>
            <person name="Koehrsen M."/>
            <person name="Alvarado L."/>
            <person name="Berlin A.M."/>
            <person name="Borenstein D."/>
            <person name="Chen Z."/>
            <person name="Engels R."/>
            <person name="Freedman E."/>
            <person name="Gellesch M."/>
            <person name="Goldberg J."/>
            <person name="Griggs A."/>
            <person name="Gujja S."/>
            <person name="Heiman D.I."/>
            <person name="Hepburn T.A."/>
            <person name="Howarth C."/>
            <person name="Jen D."/>
            <person name="Larson L."/>
            <person name="Lewis B."/>
            <person name="Mehta T."/>
            <person name="Park D."/>
            <person name="Pearson M."/>
            <person name="Roberts A."/>
            <person name="Saif S."/>
            <person name="Shea T.D."/>
            <person name="Shenoy N."/>
            <person name="Sisk P."/>
            <person name="Stolte C."/>
            <person name="Sykes S."/>
            <person name="Walk T."/>
            <person name="White J."/>
            <person name="Yandava C."/>
            <person name="Klein B."/>
            <person name="McEwen J.G."/>
            <person name="Puccia R."/>
            <person name="Goldman G.H."/>
            <person name="Felipe M.S."/>
            <person name="Nino-Vega G."/>
            <person name="San-Blas G."/>
            <person name="Taylor J.W."/>
            <person name="Mendoza L."/>
            <person name="Galagan J.E."/>
            <person name="Nusbaum C."/>
            <person name="Birren B.W."/>
        </authorList>
    </citation>
    <scope>NUCLEOTIDE SEQUENCE [LARGE SCALE GENOMIC DNA]</scope>
    <source>
        <strain evidence="3">H143</strain>
    </source>
</reference>
<organism evidence="2 3">
    <name type="scientific">Ajellomyces capsulatus (strain H143)</name>
    <name type="common">Darling's disease fungus</name>
    <name type="synonym">Histoplasma capsulatum</name>
    <dbReference type="NCBI Taxonomy" id="544712"/>
    <lineage>
        <taxon>Eukaryota</taxon>
        <taxon>Fungi</taxon>
        <taxon>Dikarya</taxon>
        <taxon>Ascomycota</taxon>
        <taxon>Pezizomycotina</taxon>
        <taxon>Eurotiomycetes</taxon>
        <taxon>Eurotiomycetidae</taxon>
        <taxon>Onygenales</taxon>
        <taxon>Ajellomycetaceae</taxon>
        <taxon>Histoplasma</taxon>
    </lineage>
</organism>
<proteinExistence type="predicted"/>
<dbReference type="HOGENOM" id="CLU_2319667_0_0_1"/>
<dbReference type="Proteomes" id="UP000002624">
    <property type="component" value="Unassembled WGS sequence"/>
</dbReference>
<evidence type="ECO:0000313" key="3">
    <source>
        <dbReference type="Proteomes" id="UP000002624"/>
    </source>
</evidence>
<dbReference type="VEuPathDB" id="FungiDB:HCDG_02727"/>
<accession>C6H946</accession>
<sequence>MPNTRNYQSVREGKLTISSQCDVPQSREGGRGEINTSRRVPNPQAKPMLGLSGRGLATLWGHSVLLSARLPDRRGTESCKIWGPSAGPLQLNGIIGCPQ</sequence>
<dbReference type="AlphaFoldDB" id="C6H946"/>